<sequence>MICCFLLKEKIYTNKDDRIMLMSCLLRGFGNNSIKIFL</sequence>
<gene>
    <name evidence="1" type="ORF">PORCRE_2074</name>
</gene>
<proteinExistence type="predicted"/>
<comment type="caution">
    <text evidence="1">The sequence shown here is derived from an EMBL/GenBank/DDBJ whole genome shotgun (WGS) entry which is preliminary data.</text>
</comment>
<accession>T1CJ94</accession>
<reference evidence="2" key="1">
    <citation type="journal article" date="2013" name="Genome">
        <title>Draft Genome Sequences of Porphyromonas crevioricanis JCM 15906T and Porphyromonas cansulci JCM 13913T Isolated from a Canine Oral Cavity.</title>
        <authorList>
            <person name="Sakamoto M."/>
            <person name="Tanaka N."/>
            <person name="Shiwa Y."/>
            <person name="Yoshikawa H."/>
            <person name="Ohkuma M."/>
        </authorList>
    </citation>
    <scope>NUCLEOTIDE SEQUENCE [LARGE SCALE GENOMIC DNA]</scope>
    <source>
        <strain evidence="2">JCM 15906</strain>
    </source>
</reference>
<dbReference type="AlphaFoldDB" id="T1CJ94"/>
<evidence type="ECO:0000313" key="2">
    <source>
        <dbReference type="Proteomes" id="UP000018031"/>
    </source>
</evidence>
<dbReference type="EMBL" id="BAOU01000074">
    <property type="protein sequence ID" value="GAD06341.1"/>
    <property type="molecule type" value="Genomic_DNA"/>
</dbReference>
<reference evidence="1 2" key="2">
    <citation type="journal article" date="2013" name="Genome Announc.">
        <title>Draft Genome Sequences of Porphyromonas crevioricanis JCM 15906T and Porphyromonas cansulci JCM 13913T Isolated from a Canine Oral Cavity.</title>
        <authorList>
            <person name="Sakamoto M."/>
            <person name="Tanaka N."/>
            <person name="Shiwa Y."/>
            <person name="Yoshikawa H."/>
            <person name="Ohkuma M."/>
        </authorList>
    </citation>
    <scope>NUCLEOTIDE SEQUENCE [LARGE SCALE GENOMIC DNA]</scope>
    <source>
        <strain evidence="1 2">JCM 15906</strain>
    </source>
</reference>
<dbReference type="Proteomes" id="UP000018031">
    <property type="component" value="Unassembled WGS sequence"/>
</dbReference>
<name>T1CJ94_9PORP</name>
<organism evidence="1 2">
    <name type="scientific">Porphyromonas crevioricanis JCM 15906</name>
    <dbReference type="NCBI Taxonomy" id="1305617"/>
    <lineage>
        <taxon>Bacteria</taxon>
        <taxon>Pseudomonadati</taxon>
        <taxon>Bacteroidota</taxon>
        <taxon>Bacteroidia</taxon>
        <taxon>Bacteroidales</taxon>
        <taxon>Porphyromonadaceae</taxon>
        <taxon>Porphyromonas</taxon>
    </lineage>
</organism>
<protein>
    <submittedName>
        <fullName evidence="1">Uncharacterized protein</fullName>
    </submittedName>
</protein>
<evidence type="ECO:0000313" key="1">
    <source>
        <dbReference type="EMBL" id="GAD06341.1"/>
    </source>
</evidence>